<evidence type="ECO:0000256" key="2">
    <source>
        <dbReference type="SAM" id="Coils"/>
    </source>
</evidence>
<keyword evidence="2" id="KW-0175">Coiled coil</keyword>
<evidence type="ECO:0000256" key="3">
    <source>
        <dbReference type="SAM" id="MobiDB-lite"/>
    </source>
</evidence>
<keyword evidence="5" id="KW-1185">Reference proteome</keyword>
<dbReference type="OrthoDB" id="10253954at2759"/>
<proteinExistence type="predicted"/>
<comment type="caution">
    <text evidence="4">The sequence shown here is derived from an EMBL/GenBank/DDBJ whole genome shotgun (WGS) entry which is preliminary data.</text>
</comment>
<dbReference type="InterPro" id="IPR015943">
    <property type="entry name" value="WD40/YVTN_repeat-like_dom_sf"/>
</dbReference>
<feature type="compositionally biased region" description="Polar residues" evidence="3">
    <location>
        <begin position="1022"/>
        <end position="1034"/>
    </location>
</feature>
<feature type="region of interest" description="Disordered" evidence="3">
    <location>
        <begin position="220"/>
        <end position="271"/>
    </location>
</feature>
<accession>A0A1J4KD68</accession>
<dbReference type="EMBL" id="MLAK01000641">
    <property type="protein sequence ID" value="OHT09369.1"/>
    <property type="molecule type" value="Genomic_DNA"/>
</dbReference>
<feature type="region of interest" description="Disordered" evidence="3">
    <location>
        <begin position="1833"/>
        <end position="1856"/>
    </location>
</feature>
<evidence type="ECO:0000256" key="1">
    <source>
        <dbReference type="PROSITE-ProRule" id="PRU00221"/>
    </source>
</evidence>
<feature type="region of interest" description="Disordered" evidence="3">
    <location>
        <begin position="1380"/>
        <end position="1399"/>
    </location>
</feature>
<dbReference type="InterPro" id="IPR036322">
    <property type="entry name" value="WD40_repeat_dom_sf"/>
</dbReference>
<protein>
    <submittedName>
        <fullName evidence="4">Uncharacterized protein</fullName>
    </submittedName>
</protein>
<evidence type="ECO:0000313" key="5">
    <source>
        <dbReference type="Proteomes" id="UP000179807"/>
    </source>
</evidence>
<dbReference type="InterPro" id="IPR011047">
    <property type="entry name" value="Quinoprotein_ADH-like_sf"/>
</dbReference>
<dbReference type="SMART" id="SM00320">
    <property type="entry name" value="WD40"/>
    <property type="match status" value="2"/>
</dbReference>
<feature type="compositionally biased region" description="Basic and acidic residues" evidence="3">
    <location>
        <begin position="892"/>
        <end position="915"/>
    </location>
</feature>
<evidence type="ECO:0000313" key="4">
    <source>
        <dbReference type="EMBL" id="OHT09369.1"/>
    </source>
</evidence>
<dbReference type="RefSeq" id="XP_068362505.1">
    <property type="nucleotide sequence ID" value="XM_068502183.1"/>
</dbReference>
<gene>
    <name evidence="4" type="ORF">TRFO_21771</name>
</gene>
<dbReference type="PROSITE" id="PS50082">
    <property type="entry name" value="WD_REPEATS_2"/>
    <property type="match status" value="1"/>
</dbReference>
<feature type="compositionally biased region" description="Basic and acidic residues" evidence="3">
    <location>
        <begin position="930"/>
        <end position="940"/>
    </location>
</feature>
<feature type="compositionally biased region" description="Basic and acidic residues" evidence="3">
    <location>
        <begin position="1004"/>
        <end position="1021"/>
    </location>
</feature>
<dbReference type="Proteomes" id="UP000179807">
    <property type="component" value="Unassembled WGS sequence"/>
</dbReference>
<dbReference type="PANTHER" id="PTHR45532:SF1">
    <property type="entry name" value="WD REPEAT-CONTAINING PROTEIN 97"/>
    <property type="match status" value="1"/>
</dbReference>
<reference evidence="4" key="1">
    <citation type="submission" date="2016-10" db="EMBL/GenBank/DDBJ databases">
        <authorList>
            <person name="Benchimol M."/>
            <person name="Almeida L.G."/>
            <person name="Vasconcelos A.T."/>
            <person name="Perreira-Neves A."/>
            <person name="Rosa I.A."/>
            <person name="Tasca T."/>
            <person name="Bogo M.R."/>
            <person name="de Souza W."/>
        </authorList>
    </citation>
    <scope>NUCLEOTIDE SEQUENCE [LARGE SCALE GENOMIC DNA]</scope>
    <source>
        <strain evidence="4">K</strain>
    </source>
</reference>
<dbReference type="GeneID" id="94836887"/>
<dbReference type="SUPFAM" id="SSF50998">
    <property type="entry name" value="Quinoprotein alcohol dehydrogenase-like"/>
    <property type="match status" value="1"/>
</dbReference>
<feature type="coiled-coil region" evidence="2">
    <location>
        <begin position="709"/>
        <end position="746"/>
    </location>
</feature>
<dbReference type="PANTHER" id="PTHR45532">
    <property type="entry name" value="WD REPEAT-CONTAINING PROTEIN 97"/>
    <property type="match status" value="1"/>
</dbReference>
<dbReference type="Gene3D" id="2.130.10.10">
    <property type="entry name" value="YVTN repeat-like/Quinoprotein amine dehydrogenase"/>
    <property type="match status" value="1"/>
</dbReference>
<feature type="repeat" description="WD" evidence="1">
    <location>
        <begin position="605"/>
        <end position="637"/>
    </location>
</feature>
<feature type="compositionally biased region" description="Basic and acidic residues" evidence="3">
    <location>
        <begin position="866"/>
        <end position="881"/>
    </location>
</feature>
<dbReference type="InterPro" id="IPR001680">
    <property type="entry name" value="WD40_rpt"/>
</dbReference>
<feature type="compositionally biased region" description="Polar residues" evidence="3">
    <location>
        <begin position="1380"/>
        <end position="1392"/>
    </location>
</feature>
<feature type="compositionally biased region" description="Polar residues" evidence="3">
    <location>
        <begin position="1050"/>
        <end position="1060"/>
    </location>
</feature>
<feature type="compositionally biased region" description="Basic and acidic residues" evidence="3">
    <location>
        <begin position="958"/>
        <end position="970"/>
    </location>
</feature>
<name>A0A1J4KD68_9EUKA</name>
<feature type="compositionally biased region" description="Low complexity" evidence="3">
    <location>
        <begin position="1035"/>
        <end position="1045"/>
    </location>
</feature>
<dbReference type="VEuPathDB" id="TrichDB:TRFO_21771"/>
<feature type="compositionally biased region" description="Acidic residues" evidence="3">
    <location>
        <begin position="855"/>
        <end position="865"/>
    </location>
</feature>
<feature type="region of interest" description="Disordered" evidence="3">
    <location>
        <begin position="855"/>
        <end position="1082"/>
    </location>
</feature>
<sequence length="1958" mass="221783">MSVSPPSLWSPIVKWGVHHLYDICTGNSIVSSCFPVGMSEFVAITSTSIIRIDHNSRQITEIAKNSYCAAVYLPKYDVIAAISSTTGHFVFIRPQDLNRPIVTTFQSKNFPFYHMIYSPKSDVLITAGSDIRIWNMVCDLPSRNVISVKPNTKVTLRSVIELYNEIELINPPCFDYVNEYIMVPRYSGFVAYDLDGHMVKNMSKLQTSLQTTADYLPMLEKESSKSEEKNNNTQSKPSQFNLNNNLMNNFGTKKKNEQKNLNENDKNKKKAEEDDFTGNIFVTYDPKDGVCEWTSQGTLKKRHVTGSSNLTAIRLINHSFFLYLDVKLNIYIGDMRTSRLFLCGTLPEKPLSLVLYKNGSFIGLIASINTQVYFYQVVVPWNFFALSVLKPASIRLYQRKNRAARIVVQTSNSDLYFISPKTQQPITSASSNEASKIINNFYDRGLLSNEPRDQLFLVLENGSVICCGTSQIPCEIITKIDIHASTVLLVTINKQLDYCVATQNGEIILCDYNTFQNKKRFIIQIGLVKSAQFDSMFETVLMFYQNEVIRFDLINEVILNRLPNTPCGCTTAIGPGIALIGYESGKIAMISIKQKELTFLRTEGVSFHSAAVTGFAFGKNFFVSVSLDQSMKIWSFEGNTIGVIFLPLQLYGVEIFNGKRDIVVGTDKELMMIEGKYLFIDKFEPKDDILDNYNEKDDELSNDTISPLVKEEEKKQALLISRKEEAKETEKQNKKIDEEIIQKKIAIIQANQSSNKSQTINNSGDTVNNQNKEVDDRVRRRILEQMKRMTNEGVMSAKIAEREKLKFQERKQKIEQEYKIEKEIKRIEEEKKKEEEKLKEPEIIIETVEEVEEKIESEKFDEEEEIHIKLKEPEHEVKPEEIPNDTQTLSETKLEEETHEVTHEVEKEEEKKEEIEKESEEIVEIPPKPPMEEPQKEKPPRPKKTQPPPRLIQQMQEEEARKKQEAEKKKEKERKKREKSQNSTPKLSRKKKISKSPSPPGNKSPKEPKKDSNNDTNEKENSFISTLNSLAQPKSPTTPSSTPSSRRNLKNSGAIQSTINPSGNSPKPSPTTPKDKKEKAKWISNDGKIYKQLDNGDWVDQKGRVFHKQANGSFMTDDGVFWGGPSSAKGKFVDSKGKDLDEKGTKFKSDDGSVFTSLGDGRWVDENGNIYNKRADGKYINQDGKVWDRPGGNGTFSKAIAPKKIVGADGKVYKMNKNGDYVANDGQIYSDDTTFTVSDGTKLKKIAHNTFIGSDGKIYKLQDGTGDLICEDGKVVTSPYTKKKNNYLDGNDDILHRDNFAIGEKYTAPDGTVYTKTSEGFVDQNGKLYKLNEKGQYVSSDGEIMPLCNEDLCWIDKNGVTYRPSPENKEIWISSEGKQFSPASTLRNQNDSNQEKDSFLQNNYPENNNIIENSTVNENLGDLNVANSEDVKSCQTKSQLTKQWVAEDGTAWTGPTSATGQFLGNKIKPASIQWVENDGVVYRPDDNHGNRWTNSHGQTFVQKQQEGRETPIYESITEDQLQNNSNFNNNNQNGRLNNGFEMLNQLNNNLHGNIDNGNDNVKKVIWEGPKKGKGHWVTGNGKVIDMHNGYWVTPDKKVFMAVKGGYVQSTNGRMFRPSARARPNEMIADDGTRITIGETNGKFVHENGSVFTAIDDQGNYADHTGKIYVPSNEGNFWVSSCGKKWEGPPLITPASTLNALKYMNESNPNRIHLNYPLAMSLPRRPVEYTHVEIMIGKPRSSTPLYKVPPCKYPPYRVNKFRPFRPKTPPPKTVRVVYTVPPPNVIVDEIQVIKLIESGEKQLIPLLARLAQNKANVNAIAYIERLREEGFVIETPSPTPQRAPNSERRNYNNVSPTPIGTLDFSSVTNRLNEIVSDDEYDENPINGRRIPHTARAVARLEMLPGLTPSPKIKVEDRMRAMARHGVNPDWELDGAMIVQRVVKPKLVIPQSARRFYRRH</sequence>
<feature type="compositionally biased region" description="Basic and acidic residues" evidence="3">
    <location>
        <begin position="220"/>
        <end position="230"/>
    </location>
</feature>
<feature type="compositionally biased region" description="Basic and acidic residues" evidence="3">
    <location>
        <begin position="254"/>
        <end position="271"/>
    </location>
</feature>
<keyword evidence="1" id="KW-0853">WD repeat</keyword>
<dbReference type="SUPFAM" id="SSF50978">
    <property type="entry name" value="WD40 repeat-like"/>
    <property type="match status" value="1"/>
</dbReference>
<organism evidence="4 5">
    <name type="scientific">Tritrichomonas foetus</name>
    <dbReference type="NCBI Taxonomy" id="1144522"/>
    <lineage>
        <taxon>Eukaryota</taxon>
        <taxon>Metamonada</taxon>
        <taxon>Parabasalia</taxon>
        <taxon>Tritrichomonadida</taxon>
        <taxon>Tritrichomonadidae</taxon>
        <taxon>Tritrichomonas</taxon>
    </lineage>
</organism>